<evidence type="ECO:0000256" key="9">
    <source>
        <dbReference type="SAM" id="Phobius"/>
    </source>
</evidence>
<protein>
    <recommendedName>
        <fullName evidence="10">SSD domain-containing protein</fullName>
    </recommendedName>
</protein>
<evidence type="ECO:0000256" key="7">
    <source>
        <dbReference type="SAM" id="Coils"/>
    </source>
</evidence>
<dbReference type="PANTHER" id="PTHR33406:SF6">
    <property type="entry name" value="MEMBRANE PROTEIN YDGH-RELATED"/>
    <property type="match status" value="1"/>
</dbReference>
<feature type="transmembrane region" description="Helical" evidence="9">
    <location>
        <begin position="952"/>
        <end position="983"/>
    </location>
</feature>
<accession>E8QWN7</accession>
<feature type="compositionally biased region" description="Basic and acidic residues" evidence="8">
    <location>
        <begin position="563"/>
        <end position="575"/>
    </location>
</feature>
<feature type="region of interest" description="Disordered" evidence="8">
    <location>
        <begin position="1026"/>
        <end position="1131"/>
    </location>
</feature>
<evidence type="ECO:0000313" key="11">
    <source>
        <dbReference type="EMBL" id="ADV61929.1"/>
    </source>
</evidence>
<evidence type="ECO:0000256" key="5">
    <source>
        <dbReference type="ARBA" id="ARBA00022989"/>
    </source>
</evidence>
<keyword evidence="5 9" id="KW-1133">Transmembrane helix</keyword>
<feature type="compositionally biased region" description="Polar residues" evidence="8">
    <location>
        <begin position="531"/>
        <end position="540"/>
    </location>
</feature>
<evidence type="ECO:0000256" key="1">
    <source>
        <dbReference type="ARBA" id="ARBA00004651"/>
    </source>
</evidence>
<keyword evidence="7" id="KW-0175">Coiled coil</keyword>
<reference evidence="11 12" key="2">
    <citation type="journal article" date="2011" name="Stand. Genomic Sci.">
        <title>Complete genome sequence of Isosphaera pallida type strain (IS1B).</title>
        <authorList>
            <consortium name="US DOE Joint Genome Institute (JGI-PGF)"/>
            <person name="Goker M."/>
            <person name="Cleland D."/>
            <person name="Saunders E."/>
            <person name="Lapidus A."/>
            <person name="Nolan M."/>
            <person name="Lucas S."/>
            <person name="Hammon N."/>
            <person name="Deshpande S."/>
            <person name="Cheng J.F."/>
            <person name="Tapia R."/>
            <person name="Han C."/>
            <person name="Goodwin L."/>
            <person name="Pitluck S."/>
            <person name="Liolios K."/>
            <person name="Pagani I."/>
            <person name="Ivanova N."/>
            <person name="Mavromatis K."/>
            <person name="Pati A."/>
            <person name="Chen A."/>
            <person name="Palaniappan K."/>
            <person name="Land M."/>
            <person name="Hauser L."/>
            <person name="Chang Y.J."/>
            <person name="Jeffries C.D."/>
            <person name="Detter J.C."/>
            <person name="Beck B."/>
            <person name="Woyke T."/>
            <person name="Bristow J."/>
            <person name="Eisen J.A."/>
            <person name="Markowitz V."/>
            <person name="Hugenholtz P."/>
            <person name="Kyrpides N.C."/>
            <person name="Klenk H.P."/>
        </authorList>
    </citation>
    <scope>NUCLEOTIDE SEQUENCE [LARGE SCALE GENOMIC DNA]</scope>
    <source>
        <strain evidence="12">ATCC 43644 / DSM 9630 / IS1B</strain>
    </source>
</reference>
<sequence>MTLLHTLHANVLWKAVTRRPWFTIALWITLSVVLTLTAPDLTKVASENEGDLVPNSLESVQAMQKAQEAFPDLVPISRVILGLRREEGLTRADREFAATIQRTLSNESPPVTPSPIIKVNGPDSKPEIAQFLASADARIQLVDIPLNASWALPKTRETLDWIRRRVEELPAPDGLEMIWTGDAVLGVEYMQAVQTTLDRAAVATVILLTLVLMFVYRSIWLTIVPMLTIGISFLISRGILGFLSLVGWEVTMLVELFLIVVLFGSGTDLCLFLTWRFGERWTGEDAPRELRSTLRRAAWAVISSAGTAIIALLLMSFNNFKLFSRTGPSVALGLTVGLAASLTLCPALLTLMARYHPKAFRDFKDHRPRFWHWVGDAVLRRPLVCWLVCLAVMIPPALFFFRVQTTNNMLAELPRDTPSQRGVDLIDEVMGKGTTSPWTVILKTRRDTQRLDNSLGLATIDDFSQLIARKTDWAARVRSATQPLGDQTQLEPARLFNRLTKIHQGVGELENGTEKIGRGLRSEVFKRFTNTTVLTPANSKRTSDPAPRDPSWASTASLPSDRAASDDPDQKEAKAARPSPEQNRDSSSVGASLARFFTQRRPLAASPPSHKTPADDPAPDFPPAILPHPDAETIPESVDVTTTTNLNRDQNSLAPNHEQPRTLDDHVRFAAGSEDEPSLGRRLAQMMLRVAPLTSDPSSASASTPPIAPTTPTPSQPQAATASEKGSQSQKLEELIDGITKISNGIKEVNSQIGVILRDPSAPKFLKRLLISEQDLSEFPQIRASLDAFISPTGHLARIEVAPLTEPYSAEARQAVEELRRELKALGNDHDLVRVDVEVTGPDALSLDLQGLTRTDQRLAYVIIPLGIFAVLWLAMRDIGVCVNLVGTMALTYMVSMGLTYLVFVGWLGSSGVDWKVPYFLFVLLLAIGVDYNIFLMTRIREETKLHGFERGIALGIGTTGALITSAALITVVSFACFMLSPLSSIRQLGFALVVGITIDALVVRPVLMPCGHWLLERYRAIRDEDDSSDEVPPVPEPTPAHHDDDTDATFPRPRAIGNPDASSSSASTLANGHAASQPGKDHVHESVPGDNPSALIAALLRNRGEGREHDNAKVSSPARPQAEPDGGSSR</sequence>
<evidence type="ECO:0000256" key="8">
    <source>
        <dbReference type="SAM" id="MobiDB-lite"/>
    </source>
</evidence>
<dbReference type="STRING" id="575540.Isop_1344"/>
<evidence type="ECO:0000313" key="12">
    <source>
        <dbReference type="Proteomes" id="UP000008631"/>
    </source>
</evidence>
<evidence type="ECO:0000256" key="6">
    <source>
        <dbReference type="ARBA" id="ARBA00023136"/>
    </source>
</evidence>
<dbReference type="InParanoid" id="E8QWN7"/>
<comment type="subcellular location">
    <subcellularLocation>
        <location evidence="1">Cell membrane</location>
        <topology evidence="1">Multi-pass membrane protein</topology>
    </subcellularLocation>
</comment>
<evidence type="ECO:0000256" key="3">
    <source>
        <dbReference type="ARBA" id="ARBA00022475"/>
    </source>
</evidence>
<feature type="transmembrane region" description="Helical" evidence="9">
    <location>
        <begin position="383"/>
        <end position="401"/>
    </location>
</feature>
<organism evidence="11 12">
    <name type="scientific">Isosphaera pallida (strain ATCC 43644 / DSM 9630 / IS1B)</name>
    <dbReference type="NCBI Taxonomy" id="575540"/>
    <lineage>
        <taxon>Bacteria</taxon>
        <taxon>Pseudomonadati</taxon>
        <taxon>Planctomycetota</taxon>
        <taxon>Planctomycetia</taxon>
        <taxon>Isosphaerales</taxon>
        <taxon>Isosphaeraceae</taxon>
        <taxon>Isosphaera</taxon>
    </lineage>
</organism>
<feature type="coiled-coil region" evidence="7">
    <location>
        <begin position="809"/>
        <end position="836"/>
    </location>
</feature>
<feature type="compositionally biased region" description="Low complexity" evidence="8">
    <location>
        <begin position="693"/>
        <end position="705"/>
    </location>
</feature>
<feature type="transmembrane region" description="Helical" evidence="9">
    <location>
        <begin position="223"/>
        <end position="246"/>
    </location>
</feature>
<feature type="transmembrane region" description="Helical" evidence="9">
    <location>
        <begin position="329"/>
        <end position="351"/>
    </location>
</feature>
<gene>
    <name evidence="11" type="ordered locus">Isop_1344</name>
</gene>
<feature type="compositionally biased region" description="Basic and acidic residues" evidence="8">
    <location>
        <begin position="1103"/>
        <end position="1113"/>
    </location>
</feature>
<reference key="1">
    <citation type="submission" date="2010-11" db="EMBL/GenBank/DDBJ databases">
        <title>The complete sequence of chromosome of Isophaera pallida ATCC 43644.</title>
        <authorList>
            <consortium name="US DOE Joint Genome Institute (JGI-PGF)"/>
            <person name="Lucas S."/>
            <person name="Copeland A."/>
            <person name="Lapidus A."/>
            <person name="Bruce D."/>
            <person name="Goodwin L."/>
            <person name="Pitluck S."/>
            <person name="Kyrpides N."/>
            <person name="Mavromatis K."/>
            <person name="Pagani I."/>
            <person name="Ivanova N."/>
            <person name="Saunders E."/>
            <person name="Brettin T."/>
            <person name="Detter J.C."/>
            <person name="Han C."/>
            <person name="Tapia R."/>
            <person name="Land M."/>
            <person name="Hauser L."/>
            <person name="Markowitz V."/>
            <person name="Cheng J.-F."/>
            <person name="Hugenholtz P."/>
            <person name="Woyke T."/>
            <person name="Wu D."/>
            <person name="Eisen J.A."/>
        </authorList>
    </citation>
    <scope>NUCLEOTIDE SEQUENCE</scope>
    <source>
        <strain>ATCC 43644</strain>
    </source>
</reference>
<dbReference type="HOGENOM" id="CLU_005108_4_0_0"/>
<dbReference type="Proteomes" id="UP000008631">
    <property type="component" value="Chromosome"/>
</dbReference>
<dbReference type="eggNOG" id="COG1033">
    <property type="taxonomic scope" value="Bacteria"/>
</dbReference>
<keyword evidence="6 9" id="KW-0472">Membrane</keyword>
<feature type="transmembrane region" description="Helical" evidence="9">
    <location>
        <begin position="883"/>
        <end position="907"/>
    </location>
</feature>
<feature type="transmembrane region" description="Helical" evidence="9">
    <location>
        <begin position="296"/>
        <end position="317"/>
    </location>
</feature>
<keyword evidence="4 9" id="KW-0812">Transmembrane</keyword>
<evidence type="ECO:0000259" key="10">
    <source>
        <dbReference type="PROSITE" id="PS50156"/>
    </source>
</evidence>
<feature type="transmembrane region" description="Helical" evidence="9">
    <location>
        <begin position="859"/>
        <end position="876"/>
    </location>
</feature>
<dbReference type="eggNOG" id="COG2409">
    <property type="taxonomic scope" value="Bacteria"/>
</dbReference>
<dbReference type="EMBL" id="CP002353">
    <property type="protein sequence ID" value="ADV61929.1"/>
    <property type="molecule type" value="Genomic_DNA"/>
</dbReference>
<dbReference type="InterPro" id="IPR004869">
    <property type="entry name" value="MMPL_dom"/>
</dbReference>
<dbReference type="KEGG" id="ipa:Isop_1344"/>
<comment type="similarity">
    <text evidence="2">Belongs to the resistance-nodulation-cell division (RND) (TC 2.A.6) family. MmpL subfamily.</text>
</comment>
<keyword evidence="12" id="KW-1185">Reference proteome</keyword>
<evidence type="ECO:0000256" key="2">
    <source>
        <dbReference type="ARBA" id="ARBA00010157"/>
    </source>
</evidence>
<feature type="region of interest" description="Disordered" evidence="8">
    <location>
        <begin position="693"/>
        <end position="731"/>
    </location>
</feature>
<name>E8QWN7_ISOPI</name>
<proteinExistence type="inferred from homology"/>
<dbReference type="SUPFAM" id="SSF82866">
    <property type="entry name" value="Multidrug efflux transporter AcrB transmembrane domain"/>
    <property type="match status" value="2"/>
</dbReference>
<dbReference type="PANTHER" id="PTHR33406">
    <property type="entry name" value="MEMBRANE PROTEIN MJ1562-RELATED"/>
    <property type="match status" value="1"/>
</dbReference>
<dbReference type="AlphaFoldDB" id="E8QWN7"/>
<dbReference type="RefSeq" id="WP_013564217.1">
    <property type="nucleotide sequence ID" value="NC_014962.1"/>
</dbReference>
<dbReference type="PROSITE" id="PS50156">
    <property type="entry name" value="SSD"/>
    <property type="match status" value="1"/>
</dbReference>
<dbReference type="Pfam" id="PF03176">
    <property type="entry name" value="MMPL"/>
    <property type="match status" value="2"/>
</dbReference>
<feature type="compositionally biased region" description="Pro residues" evidence="8">
    <location>
        <begin position="706"/>
        <end position="715"/>
    </location>
</feature>
<dbReference type="InterPro" id="IPR050545">
    <property type="entry name" value="Mycobact_MmpL"/>
</dbReference>
<keyword evidence="3" id="KW-1003">Cell membrane</keyword>
<dbReference type="Gene3D" id="1.20.1640.10">
    <property type="entry name" value="Multidrug efflux transporter AcrB transmembrane domain"/>
    <property type="match status" value="2"/>
</dbReference>
<feature type="domain" description="SSD" evidence="10">
    <location>
        <begin position="883"/>
        <end position="1014"/>
    </location>
</feature>
<dbReference type="GO" id="GO:0005886">
    <property type="term" value="C:plasma membrane"/>
    <property type="evidence" value="ECO:0007669"/>
    <property type="project" value="UniProtKB-SubCell"/>
</dbReference>
<feature type="transmembrane region" description="Helical" evidence="9">
    <location>
        <begin position="919"/>
        <end position="940"/>
    </location>
</feature>
<dbReference type="InterPro" id="IPR000731">
    <property type="entry name" value="SSD"/>
</dbReference>
<feature type="transmembrane region" description="Helical" evidence="9">
    <location>
        <begin position="200"/>
        <end position="216"/>
    </location>
</feature>
<feature type="transmembrane region" description="Helical" evidence="9">
    <location>
        <begin position="989"/>
        <end position="1008"/>
    </location>
</feature>
<feature type="transmembrane region" description="Helical" evidence="9">
    <location>
        <begin position="21"/>
        <end position="38"/>
    </location>
</feature>
<feature type="compositionally biased region" description="Polar residues" evidence="8">
    <location>
        <begin position="1061"/>
        <end position="1071"/>
    </location>
</feature>
<feature type="transmembrane region" description="Helical" evidence="9">
    <location>
        <begin position="252"/>
        <end position="275"/>
    </location>
</feature>
<evidence type="ECO:0000256" key="4">
    <source>
        <dbReference type="ARBA" id="ARBA00022692"/>
    </source>
</evidence>
<feature type="region of interest" description="Disordered" evidence="8">
    <location>
        <begin position="531"/>
        <end position="631"/>
    </location>
</feature>